<accession>A0A558HQ76</accession>
<dbReference type="SUPFAM" id="SSF51161">
    <property type="entry name" value="Trimeric LpxA-like enzymes"/>
    <property type="match status" value="1"/>
</dbReference>
<dbReference type="GO" id="GO:0016740">
    <property type="term" value="F:transferase activity"/>
    <property type="evidence" value="ECO:0007669"/>
    <property type="project" value="UniProtKB-KW"/>
</dbReference>
<gene>
    <name evidence="1" type="ORF">FQP86_07095</name>
</gene>
<dbReference type="Gene3D" id="2.160.10.10">
    <property type="entry name" value="Hexapeptide repeat proteins"/>
    <property type="match status" value="1"/>
</dbReference>
<protein>
    <submittedName>
        <fullName evidence="1">Serine acetyltransferase</fullName>
    </submittedName>
</protein>
<name>A0A558HQ76_9GAMM</name>
<dbReference type="OrthoDB" id="146908at2"/>
<dbReference type="EMBL" id="VNFH01000004">
    <property type="protein sequence ID" value="TVU71284.1"/>
    <property type="molecule type" value="Genomic_DNA"/>
</dbReference>
<reference evidence="1 2" key="1">
    <citation type="submission" date="2019-07" db="EMBL/GenBank/DDBJ databases">
        <title>Diversity of Bacteria from Kongsfjorden, Arctic.</title>
        <authorList>
            <person name="Yu Y."/>
        </authorList>
    </citation>
    <scope>NUCLEOTIDE SEQUENCE [LARGE SCALE GENOMIC DNA]</scope>
    <source>
        <strain evidence="1 2">SM1923</strain>
    </source>
</reference>
<keyword evidence="2" id="KW-1185">Reference proteome</keyword>
<evidence type="ECO:0000313" key="2">
    <source>
        <dbReference type="Proteomes" id="UP000319941"/>
    </source>
</evidence>
<organism evidence="1 2">
    <name type="scientific">Cobetia crustatorum</name>
    <dbReference type="NCBI Taxonomy" id="553385"/>
    <lineage>
        <taxon>Bacteria</taxon>
        <taxon>Pseudomonadati</taxon>
        <taxon>Pseudomonadota</taxon>
        <taxon>Gammaproteobacteria</taxon>
        <taxon>Oceanospirillales</taxon>
        <taxon>Halomonadaceae</taxon>
        <taxon>Cobetia</taxon>
    </lineage>
</organism>
<evidence type="ECO:0000313" key="1">
    <source>
        <dbReference type="EMBL" id="TVU71284.1"/>
    </source>
</evidence>
<comment type="caution">
    <text evidence="1">The sequence shown here is derived from an EMBL/GenBank/DDBJ whole genome shotgun (WGS) entry which is preliminary data.</text>
</comment>
<dbReference type="Proteomes" id="UP000319941">
    <property type="component" value="Unassembled WGS sequence"/>
</dbReference>
<sequence>MKKYYENGILMLENFKEECLYQDLARWSIRLKLQQGNVEDNFLKIYSSRPEYRAVFAYRLRMLKKPLMINKYNSINKGEAHVNNLYLTCKDIGPGLYLEHAFSSIILAKSIGSNFHLNQSVTIGAGSGGVPTIGDNVKVHTHSVIIGGINIGNNVTVAAGSIVVNDVPDNCTVASPKATIIRSN</sequence>
<proteinExistence type="predicted"/>
<dbReference type="InterPro" id="IPR011004">
    <property type="entry name" value="Trimer_LpxA-like_sf"/>
</dbReference>
<dbReference type="PANTHER" id="PTHR42811">
    <property type="entry name" value="SERINE ACETYLTRANSFERASE"/>
    <property type="match status" value="1"/>
</dbReference>
<dbReference type="RefSeq" id="WP_144727139.1">
    <property type="nucleotide sequence ID" value="NZ_CAWOWR010000097.1"/>
</dbReference>
<dbReference type="AlphaFoldDB" id="A0A558HQ76"/>
<keyword evidence="1" id="KW-0808">Transferase</keyword>